<comment type="caution">
    <text evidence="1">The sequence shown here is derived from an EMBL/GenBank/DDBJ whole genome shotgun (WGS) entry which is preliminary data.</text>
</comment>
<keyword evidence="2" id="KW-1185">Reference proteome</keyword>
<gene>
    <name evidence="1" type="ORF">Patl1_26802</name>
</gene>
<evidence type="ECO:0000313" key="2">
    <source>
        <dbReference type="Proteomes" id="UP001164250"/>
    </source>
</evidence>
<organism evidence="1 2">
    <name type="scientific">Pistacia atlantica</name>
    <dbReference type="NCBI Taxonomy" id="434234"/>
    <lineage>
        <taxon>Eukaryota</taxon>
        <taxon>Viridiplantae</taxon>
        <taxon>Streptophyta</taxon>
        <taxon>Embryophyta</taxon>
        <taxon>Tracheophyta</taxon>
        <taxon>Spermatophyta</taxon>
        <taxon>Magnoliopsida</taxon>
        <taxon>eudicotyledons</taxon>
        <taxon>Gunneridae</taxon>
        <taxon>Pentapetalae</taxon>
        <taxon>rosids</taxon>
        <taxon>malvids</taxon>
        <taxon>Sapindales</taxon>
        <taxon>Anacardiaceae</taxon>
        <taxon>Pistacia</taxon>
    </lineage>
</organism>
<sequence>MRTTTAAVIITFKKSQFGLVDEMKWVYPVMLKNMIVSNIYAFNTMVNGYCKVGNVVEACCGKLGALRFFNEMSEKGCEQDVRERVNVKVNVFGLKPAYTITMRGQPVFVNHEYLKILKADYRSDTMQTMQIVATSTGK</sequence>
<reference evidence="2" key="1">
    <citation type="journal article" date="2023" name="G3 (Bethesda)">
        <title>Genome assembly and association tests identify interacting loci associated with vigor, precocity, and sex in interspecific pistachio rootstocks.</title>
        <authorList>
            <person name="Palmer W."/>
            <person name="Jacygrad E."/>
            <person name="Sagayaradj S."/>
            <person name="Cavanaugh K."/>
            <person name="Han R."/>
            <person name="Bertier L."/>
            <person name="Beede B."/>
            <person name="Kafkas S."/>
            <person name="Golino D."/>
            <person name="Preece J."/>
            <person name="Michelmore R."/>
        </authorList>
    </citation>
    <scope>NUCLEOTIDE SEQUENCE [LARGE SCALE GENOMIC DNA]</scope>
</reference>
<proteinExistence type="predicted"/>
<accession>A0ACC1AZN0</accession>
<dbReference type="Proteomes" id="UP001164250">
    <property type="component" value="Chromosome 7"/>
</dbReference>
<name>A0ACC1AZN0_9ROSI</name>
<protein>
    <submittedName>
        <fullName evidence="1">Uncharacterized protein</fullName>
    </submittedName>
</protein>
<dbReference type="EMBL" id="CM047903">
    <property type="protein sequence ID" value="KAJ0092097.1"/>
    <property type="molecule type" value="Genomic_DNA"/>
</dbReference>
<evidence type="ECO:0000313" key="1">
    <source>
        <dbReference type="EMBL" id="KAJ0092097.1"/>
    </source>
</evidence>